<evidence type="ECO:0000259" key="1">
    <source>
        <dbReference type="PROSITE" id="PS51186"/>
    </source>
</evidence>
<dbReference type="CDD" id="cd04301">
    <property type="entry name" value="NAT_SF"/>
    <property type="match status" value="1"/>
</dbReference>
<accession>H9UFU7</accession>
<organism evidence="2 3">
    <name type="scientific">Spirochaeta africana (strain ATCC 700263 / DSM 8902 / Z-7692)</name>
    <dbReference type="NCBI Taxonomy" id="889378"/>
    <lineage>
        <taxon>Bacteria</taxon>
        <taxon>Pseudomonadati</taxon>
        <taxon>Spirochaetota</taxon>
        <taxon>Spirochaetia</taxon>
        <taxon>Spirochaetales</taxon>
        <taxon>Spirochaetaceae</taxon>
        <taxon>Spirochaeta</taxon>
    </lineage>
</organism>
<feature type="domain" description="N-acetyltransferase" evidence="1">
    <location>
        <begin position="170"/>
        <end position="333"/>
    </location>
</feature>
<evidence type="ECO:0000313" key="3">
    <source>
        <dbReference type="Proteomes" id="UP000007383"/>
    </source>
</evidence>
<reference evidence="3" key="1">
    <citation type="journal article" date="2013" name="Stand. Genomic Sci.">
        <title>Complete genome sequence of the halophilic bacterium Spirochaeta africana type strain (Z-7692(T)) from the alkaline Lake Magadi in the East African Rift.</title>
        <authorList>
            <person name="Liolos K."/>
            <person name="Abt B."/>
            <person name="Scheuner C."/>
            <person name="Teshima H."/>
            <person name="Held B."/>
            <person name="Lapidus A."/>
            <person name="Nolan M."/>
            <person name="Lucas S."/>
            <person name="Deshpande S."/>
            <person name="Cheng J.F."/>
            <person name="Tapia R."/>
            <person name="Goodwin L.A."/>
            <person name="Pitluck S."/>
            <person name="Pagani I."/>
            <person name="Ivanova N."/>
            <person name="Mavromatis K."/>
            <person name="Mikhailova N."/>
            <person name="Huntemann M."/>
            <person name="Pati A."/>
            <person name="Chen A."/>
            <person name="Palaniappan K."/>
            <person name="Land M."/>
            <person name="Rohde M."/>
            <person name="Tindall B.J."/>
            <person name="Detter J.C."/>
            <person name="Goker M."/>
            <person name="Bristow J."/>
            <person name="Eisen J.A."/>
            <person name="Markowitz V."/>
            <person name="Hugenholtz P."/>
            <person name="Woyke T."/>
            <person name="Klenk H.P."/>
            <person name="Kyrpides N.C."/>
        </authorList>
    </citation>
    <scope>NUCLEOTIDE SEQUENCE</scope>
    <source>
        <strain evidence="3">ATCC 700263 / DSM 8902 / Z-7692</strain>
    </source>
</reference>
<dbReference type="OrthoDB" id="3971434at2"/>
<sequence length="339" mass="37913">MGFICRPLHNPAERISLMHRWRARIEDLHPQLPRVRLQASELQDIQTAIARQQCGAWETVTQTDETPQSMLLAIPTSLDPNSPKAQFFPQRYAMLQLSSLKPAPRRELFALYSKAAGFLQQKGIGVHRCSVYAAQQELAETWSDLGFARYHCHAVRSMEDLAPFNLPPRVRLRPAGISDRPALEQLFRVLAAQHHTPAMAITPPPAAGQIYAGLEQELAAPRVAHFIAELDGDIIGYIDGYTTVHGEGYLAPLTGEPFLYIRNCSVAPARQGMGVGTALLHQLLEWGRCSIDRPRRAHLDYRTANIPGSSFWCGHGFNPLLYGLLRVSQQPKKRGLFGW</sequence>
<dbReference type="EMBL" id="CP003282">
    <property type="protein sequence ID" value="AFG36390.1"/>
    <property type="molecule type" value="Genomic_DNA"/>
</dbReference>
<dbReference type="PATRIC" id="fig|889378.3.peg.288"/>
<dbReference type="SUPFAM" id="SSF55729">
    <property type="entry name" value="Acyl-CoA N-acyltransferases (Nat)"/>
    <property type="match status" value="1"/>
</dbReference>
<dbReference type="InterPro" id="IPR016181">
    <property type="entry name" value="Acyl_CoA_acyltransferase"/>
</dbReference>
<keyword evidence="3" id="KW-1185">Reference proteome</keyword>
<dbReference type="KEGG" id="sfc:Spiaf_0282"/>
<evidence type="ECO:0000313" key="2">
    <source>
        <dbReference type="EMBL" id="AFG36390.1"/>
    </source>
</evidence>
<protein>
    <submittedName>
        <fullName evidence="2">Acetyltransferase, N-acetylglutamate synthase</fullName>
    </submittedName>
</protein>
<keyword evidence="2" id="KW-0808">Transferase</keyword>
<dbReference type="eggNOG" id="COG0456">
    <property type="taxonomic scope" value="Bacteria"/>
</dbReference>
<dbReference type="HOGENOM" id="CLU_818634_0_0_12"/>
<dbReference type="Pfam" id="PF00583">
    <property type="entry name" value="Acetyltransf_1"/>
    <property type="match status" value="1"/>
</dbReference>
<dbReference type="GO" id="GO:0016747">
    <property type="term" value="F:acyltransferase activity, transferring groups other than amino-acyl groups"/>
    <property type="evidence" value="ECO:0007669"/>
    <property type="project" value="InterPro"/>
</dbReference>
<gene>
    <name evidence="2" type="ordered locus">Spiaf_0282</name>
</gene>
<name>H9UFU7_SPIAZ</name>
<proteinExistence type="predicted"/>
<dbReference type="InterPro" id="IPR000182">
    <property type="entry name" value="GNAT_dom"/>
</dbReference>
<dbReference type="AlphaFoldDB" id="H9UFU7"/>
<dbReference type="Gene3D" id="3.40.630.30">
    <property type="match status" value="1"/>
</dbReference>
<dbReference type="STRING" id="889378.Spiaf_0282"/>
<dbReference type="PROSITE" id="PS51186">
    <property type="entry name" value="GNAT"/>
    <property type="match status" value="1"/>
</dbReference>
<dbReference type="Proteomes" id="UP000007383">
    <property type="component" value="Chromosome"/>
</dbReference>